<dbReference type="Gene3D" id="1.10.10.1420">
    <property type="entry name" value="DNA replication factor Cdt1, C-terminal WH domain"/>
    <property type="match status" value="1"/>
</dbReference>
<feature type="compositionally biased region" description="Polar residues" evidence="3">
    <location>
        <begin position="609"/>
        <end position="620"/>
    </location>
</feature>
<comment type="similarity">
    <text evidence="1">Belongs to the Cdt1 family.</text>
</comment>
<feature type="region of interest" description="Disordered" evidence="3">
    <location>
        <begin position="415"/>
        <end position="452"/>
    </location>
</feature>
<evidence type="ECO:0000256" key="1">
    <source>
        <dbReference type="ARBA" id="ARBA00008356"/>
    </source>
</evidence>
<comment type="caution">
    <text evidence="5">The sequence shown here is derived from an EMBL/GenBank/DDBJ whole genome shotgun (WGS) entry which is preliminary data.</text>
</comment>
<reference evidence="5 6" key="1">
    <citation type="journal article" date="2018" name="Front. Microbiol.">
        <title>Prospects for Fungal Bioremediation of Acidic Radioactive Waste Sites: Characterization and Genome Sequence of Rhodotorula taiwanensis MD1149.</title>
        <authorList>
            <person name="Tkavc R."/>
            <person name="Matrosova V.Y."/>
            <person name="Grichenko O.E."/>
            <person name="Gostincar C."/>
            <person name="Volpe R.P."/>
            <person name="Klimenkova P."/>
            <person name="Gaidamakova E.K."/>
            <person name="Zhou C.E."/>
            <person name="Stewart B.J."/>
            <person name="Lyman M.G."/>
            <person name="Malfatti S.A."/>
            <person name="Rubinfeld B."/>
            <person name="Courtot M."/>
            <person name="Singh J."/>
            <person name="Dalgard C.L."/>
            <person name="Hamilton T."/>
            <person name="Frey K.G."/>
            <person name="Gunde-Cimerman N."/>
            <person name="Dugan L."/>
            <person name="Daly M.J."/>
        </authorList>
    </citation>
    <scope>NUCLEOTIDE SEQUENCE [LARGE SCALE GENOMIC DNA]</scope>
    <source>
        <strain evidence="5 6">MD1149</strain>
    </source>
</reference>
<evidence type="ECO:0000256" key="3">
    <source>
        <dbReference type="SAM" id="MobiDB-lite"/>
    </source>
</evidence>
<feature type="region of interest" description="Disordered" evidence="3">
    <location>
        <begin position="115"/>
        <end position="158"/>
    </location>
</feature>
<dbReference type="EMBL" id="PJQD01000023">
    <property type="protein sequence ID" value="POY74561.1"/>
    <property type="molecule type" value="Genomic_DNA"/>
</dbReference>
<feature type="domain" description="DNA replication factor Cdt1 C-terminal" evidence="4">
    <location>
        <begin position="646"/>
        <end position="717"/>
    </location>
</feature>
<dbReference type="AlphaFoldDB" id="A0A2S5BCV0"/>
<dbReference type="OrthoDB" id="3366139at2759"/>
<dbReference type="Proteomes" id="UP000237144">
    <property type="component" value="Unassembled WGS sequence"/>
</dbReference>
<feature type="compositionally biased region" description="Low complexity" evidence="3">
    <location>
        <begin position="11"/>
        <end position="24"/>
    </location>
</feature>
<feature type="region of interest" description="Disordered" evidence="3">
    <location>
        <begin position="179"/>
        <end position="230"/>
    </location>
</feature>
<evidence type="ECO:0000313" key="6">
    <source>
        <dbReference type="Proteomes" id="UP000237144"/>
    </source>
</evidence>
<protein>
    <recommendedName>
        <fullName evidence="4">DNA replication factor Cdt1 C-terminal domain-containing protein</fullName>
    </recommendedName>
</protein>
<sequence length="753" mass="79889">MSRASTAARDSVAAVTAPPASASPTKRRRLKLEGETSSHAALAPPTPPSSRSPRKRTTATQQPPASPSPTSSPARLLVKLNGRVYRPPSPDDLRTKREQEADLLIAEPVETVADLEASRREEKRKSVEDQMRSERLKAAEAGRRVRSSKGRQEGLVSPQRTAGRLLRFDSDDGIDVTGSPLGREIARPSAGLASPSRQRAVTPPPTRANASALSPALGLPFQPTSSPRRRPLPPHLASLLALHSAVERTLILHLSTAGSSIASTVSETTTNTEDGSTTATVRMTNLIDLSTLGRMLESTGKRFTESELRRLVWVWQGAGGSASSSAVNALASPTRRRTDATQMTDRTASVVLGRDSDDEVGGMGFLVTRARTASSSTSSNGSSSLFNASGARVSHTYGIGIAVAVKSNPQLPKLELVSSSSPGRKAGSAYSESMGASMATTPPSPSSVGKGRDGMSIVALWTQGKELRQKEVERRLRAWADKQVKVEPEDEPDVFDSTPAVPMVPLAALPLLSPAVPAIPSTSTPSPRKRTSSTSDPFASPSATKRAAAAGDNAALPVVSPEKFVETLLAGKPLKSKAGKAADRERALRERIQAKQAAQQKSAYHASLSALSTGESSPTKRSLKRHGPSSGEDDLGPESGEPVITMHEVRKRNAMLSRLGSVADVVAMRCQGRPILYEEVCAAISNSPLVSIGYDEADSALTFLAEHFPDFCYIKLVGSEPWLSLRGVQRAVEVKELVRQQLARAAAALDATR</sequence>
<dbReference type="InterPro" id="IPR038090">
    <property type="entry name" value="Cdt1_C_WH_dom_sf"/>
</dbReference>
<gene>
    <name evidence="5" type="ORF">BMF94_2322</name>
</gene>
<name>A0A2S5BCV0_9BASI</name>
<evidence type="ECO:0000313" key="5">
    <source>
        <dbReference type="EMBL" id="POY74561.1"/>
    </source>
</evidence>
<proteinExistence type="inferred from homology"/>
<feature type="region of interest" description="Disordered" evidence="3">
    <location>
        <begin position="593"/>
        <end position="641"/>
    </location>
</feature>
<evidence type="ECO:0000256" key="2">
    <source>
        <dbReference type="ARBA" id="ARBA00023306"/>
    </source>
</evidence>
<feature type="compositionally biased region" description="Basic and acidic residues" evidence="3">
    <location>
        <begin position="116"/>
        <end position="143"/>
    </location>
</feature>
<accession>A0A2S5BCV0</accession>
<evidence type="ECO:0000259" key="4">
    <source>
        <dbReference type="Pfam" id="PF16679"/>
    </source>
</evidence>
<feature type="compositionally biased region" description="Low complexity" evidence="3">
    <location>
        <begin position="58"/>
        <end position="74"/>
    </location>
</feature>
<feature type="region of interest" description="Disordered" evidence="3">
    <location>
        <begin position="1"/>
        <end position="102"/>
    </location>
</feature>
<feature type="compositionally biased region" description="Low complexity" evidence="3">
    <location>
        <begin position="594"/>
        <end position="603"/>
    </location>
</feature>
<organism evidence="5 6">
    <name type="scientific">Rhodotorula taiwanensis</name>
    <dbReference type="NCBI Taxonomy" id="741276"/>
    <lineage>
        <taxon>Eukaryota</taxon>
        <taxon>Fungi</taxon>
        <taxon>Dikarya</taxon>
        <taxon>Basidiomycota</taxon>
        <taxon>Pucciniomycotina</taxon>
        <taxon>Microbotryomycetes</taxon>
        <taxon>Sporidiobolales</taxon>
        <taxon>Sporidiobolaceae</taxon>
        <taxon>Rhodotorula</taxon>
    </lineage>
</organism>
<keyword evidence="6" id="KW-1185">Reference proteome</keyword>
<dbReference type="InterPro" id="IPR032054">
    <property type="entry name" value="Cdt1_C"/>
</dbReference>
<feature type="region of interest" description="Disordered" evidence="3">
    <location>
        <begin position="518"/>
        <end position="546"/>
    </location>
</feature>
<feature type="compositionally biased region" description="Basic and acidic residues" evidence="3">
    <location>
        <begin position="89"/>
        <end position="100"/>
    </location>
</feature>
<dbReference type="Pfam" id="PF16679">
    <property type="entry name" value="CDT1_C"/>
    <property type="match status" value="1"/>
</dbReference>
<keyword evidence="2" id="KW-0131">Cell cycle</keyword>